<evidence type="ECO:0000313" key="3">
    <source>
        <dbReference type="EMBL" id="CAB4914721.1"/>
    </source>
</evidence>
<proteinExistence type="predicted"/>
<organism evidence="2">
    <name type="scientific">freshwater metagenome</name>
    <dbReference type="NCBI Taxonomy" id="449393"/>
    <lineage>
        <taxon>unclassified sequences</taxon>
        <taxon>metagenomes</taxon>
        <taxon>ecological metagenomes</taxon>
    </lineage>
</organism>
<evidence type="ECO:0000313" key="2">
    <source>
        <dbReference type="EMBL" id="CAB4730776.1"/>
    </source>
</evidence>
<evidence type="ECO:0000313" key="4">
    <source>
        <dbReference type="EMBL" id="CAB4974688.1"/>
    </source>
</evidence>
<accession>A0A6J6S7H1</accession>
<dbReference type="EMBL" id="CAFBPQ010000012">
    <property type="protein sequence ID" value="CAB5020105.1"/>
    <property type="molecule type" value="Genomic_DNA"/>
</dbReference>
<dbReference type="EMBL" id="CAEZYK010000085">
    <property type="protein sequence ID" value="CAB4730776.1"/>
    <property type="molecule type" value="Genomic_DNA"/>
</dbReference>
<name>A0A6J6S7H1_9ZZZZ</name>
<dbReference type="EMBL" id="CAFBOF010000011">
    <property type="protein sequence ID" value="CAB4974688.1"/>
    <property type="molecule type" value="Genomic_DNA"/>
</dbReference>
<sequence length="162" mass="17550">MAQNPDPTLELSTSKGVTRSLDDWLTMHPLCLIFLPGRVEGSQWIPVAERIFATFGDADCTCAFVVAGPEEVARRILGLAEEKWMTFVDPVGVLSAGVGLTQLPAFVYLRQDGTVVSAAEGWDPREWQKVARAVAQSTAWTVPEVRGPNDPPTGTSWPVKAA</sequence>
<dbReference type="EMBL" id="CAFBMM010000087">
    <property type="protein sequence ID" value="CAB4914721.1"/>
    <property type="molecule type" value="Genomic_DNA"/>
</dbReference>
<gene>
    <name evidence="2" type="ORF">UFOPK2683_01269</name>
    <name evidence="3" type="ORF">UFOPK3605_01344</name>
    <name evidence="4" type="ORF">UFOPK3897_00737</name>
    <name evidence="5" type="ORF">UFOPK4121_00600</name>
</gene>
<evidence type="ECO:0000256" key="1">
    <source>
        <dbReference type="SAM" id="MobiDB-lite"/>
    </source>
</evidence>
<feature type="region of interest" description="Disordered" evidence="1">
    <location>
        <begin position="143"/>
        <end position="162"/>
    </location>
</feature>
<dbReference type="AlphaFoldDB" id="A0A6J6S7H1"/>
<evidence type="ECO:0000313" key="5">
    <source>
        <dbReference type="EMBL" id="CAB5020105.1"/>
    </source>
</evidence>
<protein>
    <submittedName>
        <fullName evidence="2">Unannotated protein</fullName>
    </submittedName>
</protein>
<reference evidence="2" key="1">
    <citation type="submission" date="2020-05" db="EMBL/GenBank/DDBJ databases">
        <authorList>
            <person name="Chiriac C."/>
            <person name="Salcher M."/>
            <person name="Ghai R."/>
            <person name="Kavagutti S V."/>
        </authorList>
    </citation>
    <scope>NUCLEOTIDE SEQUENCE</scope>
</reference>